<reference evidence="3 4" key="1">
    <citation type="journal article" date="2021" name="Nat. Plants">
        <title>The Taxus genome provides insights into paclitaxel biosynthesis.</title>
        <authorList>
            <person name="Xiong X."/>
            <person name="Gou J."/>
            <person name="Liao Q."/>
            <person name="Li Y."/>
            <person name="Zhou Q."/>
            <person name="Bi G."/>
            <person name="Li C."/>
            <person name="Du R."/>
            <person name="Wang X."/>
            <person name="Sun T."/>
            <person name="Guo L."/>
            <person name="Liang H."/>
            <person name="Lu P."/>
            <person name="Wu Y."/>
            <person name="Zhang Z."/>
            <person name="Ro D.K."/>
            <person name="Shang Y."/>
            <person name="Huang S."/>
            <person name="Yan J."/>
        </authorList>
    </citation>
    <scope>NUCLEOTIDE SEQUENCE [LARGE SCALE GENOMIC DNA]</scope>
    <source>
        <strain evidence="3">Ta-2019</strain>
    </source>
</reference>
<dbReference type="SMART" id="SM01177">
    <property type="entry name" value="DUF4210"/>
    <property type="match status" value="1"/>
</dbReference>
<dbReference type="Pfam" id="PF13915">
    <property type="entry name" value="DUF4210"/>
    <property type="match status" value="1"/>
</dbReference>
<dbReference type="InterPro" id="IPR025261">
    <property type="entry name" value="Atos-like_cons_dom"/>
</dbReference>
<dbReference type="OMA" id="NMMESNK"/>
<dbReference type="InterPro" id="IPR033473">
    <property type="entry name" value="Atos-like_C"/>
</dbReference>
<dbReference type="Proteomes" id="UP000824469">
    <property type="component" value="Unassembled WGS sequence"/>
</dbReference>
<keyword evidence="4" id="KW-1185">Reference proteome</keyword>
<sequence>MGLPRLYGDEISDEGTMLSNSSSGSSPQFTRISSSGYDEFPGRRNDDVGSVKTLGYVSGNARCISGAGTGDLEKTNVFEFPKFPHSNIPSKLALDASSTIHGRRNGFDEKQSGTKPSQGISNPASRVVGFKSPNHLAPGNVQNIPSEGFQIYTPFYAPEDNSDLPAPHIRKRTLSPLSDMFSSGHSGILSGYIENEKRDLLGCSESYVNETKEEQHNFDRHDFKKANCADFPSSMPMPIPRCHKWEHRSSGDCNCSVFPTDGPLLDDAKILTPDCHFLGAFQLHTQSELNKRGTRMPVVTKCSKSPPLLSLSPLGPRWHERMRLHCHAMPENGEVSDANSPPTRNLNIRYKEHQTDNAAVLEDEIGIARKSFQEFGIFYKDLAPSTPLEYTGEGIRWGCESTSAPQTGIKLHRSLSGLPTRRSLVGSFEESLLSGRFSSGKANQKIDGFLAVLNVSGGCFSPPLRKLPFSVTCVDGNSSLLYYASIDLAGNLPQNKTKGSKGKKNGSYEGSRAARSRCRIPVKGRIQLVLSNPEMTPVHTFMCNYDLSDMPSGTKTFMRHKVTLASGGSTATSQRDVSSRSPEMAANSVTASSAIVQNRSVQFSERLVDTESPEKFCSMKSGNLNGLLKDETSALRTCTYSEKSVNNGIYKGAVGSDKVNSASVSRMNILDINSANFIVNERNFIDNLKLNQDQVTHKEDCSPMDICDKSGKKTVHKSAKVNDNMSGGGVLRYALHLRFLCPSLKKGSYPSLKCNSDSLLPSAISDNSMPVEDERRFYLYNDLRVVFPQRHSDADEGK</sequence>
<evidence type="ECO:0000256" key="1">
    <source>
        <dbReference type="SAM" id="MobiDB-lite"/>
    </source>
</evidence>
<proteinExistence type="predicted"/>
<dbReference type="AlphaFoldDB" id="A0AA38LM04"/>
<protein>
    <recommendedName>
        <fullName evidence="2">Atos-like conserved domain-containing protein</fullName>
    </recommendedName>
</protein>
<feature type="non-terminal residue" evidence="3">
    <location>
        <position position="798"/>
    </location>
</feature>
<dbReference type="InterPro" id="IPR051506">
    <property type="entry name" value="ATOS_Transcription_Regulators"/>
</dbReference>
<dbReference type="Pfam" id="PF13889">
    <property type="entry name" value="Chromosome_seg"/>
    <property type="match status" value="1"/>
</dbReference>
<name>A0AA38LM04_TAXCH</name>
<accession>A0AA38LM04</accession>
<evidence type="ECO:0000259" key="2">
    <source>
        <dbReference type="SMART" id="SM01177"/>
    </source>
</evidence>
<feature type="domain" description="Atos-like conserved" evidence="2">
    <location>
        <begin position="424"/>
        <end position="483"/>
    </location>
</feature>
<feature type="compositionally biased region" description="Polar residues" evidence="1">
    <location>
        <begin position="113"/>
        <end position="124"/>
    </location>
</feature>
<dbReference type="PANTHER" id="PTHR13199:SF11">
    <property type="entry name" value="PROTEIN ATOSSA"/>
    <property type="match status" value="1"/>
</dbReference>
<evidence type="ECO:0000313" key="3">
    <source>
        <dbReference type="EMBL" id="KAH9328776.1"/>
    </source>
</evidence>
<gene>
    <name evidence="3" type="ORF">KI387_000884</name>
</gene>
<comment type="caution">
    <text evidence="3">The sequence shown here is derived from an EMBL/GenBank/DDBJ whole genome shotgun (WGS) entry which is preliminary data.</text>
</comment>
<feature type="region of interest" description="Disordered" evidence="1">
    <location>
        <begin position="493"/>
        <end position="514"/>
    </location>
</feature>
<evidence type="ECO:0000313" key="4">
    <source>
        <dbReference type="Proteomes" id="UP000824469"/>
    </source>
</evidence>
<feature type="region of interest" description="Disordered" evidence="1">
    <location>
        <begin position="1"/>
        <end position="45"/>
    </location>
</feature>
<organism evidence="3 4">
    <name type="scientific">Taxus chinensis</name>
    <name type="common">Chinese yew</name>
    <name type="synonym">Taxus wallichiana var. chinensis</name>
    <dbReference type="NCBI Taxonomy" id="29808"/>
    <lineage>
        <taxon>Eukaryota</taxon>
        <taxon>Viridiplantae</taxon>
        <taxon>Streptophyta</taxon>
        <taxon>Embryophyta</taxon>
        <taxon>Tracheophyta</taxon>
        <taxon>Spermatophyta</taxon>
        <taxon>Pinopsida</taxon>
        <taxon>Pinidae</taxon>
        <taxon>Conifers II</taxon>
        <taxon>Cupressales</taxon>
        <taxon>Taxaceae</taxon>
        <taxon>Taxus</taxon>
    </lineage>
</organism>
<feature type="compositionally biased region" description="Polar residues" evidence="1">
    <location>
        <begin position="27"/>
        <end position="36"/>
    </location>
</feature>
<feature type="region of interest" description="Disordered" evidence="1">
    <location>
        <begin position="102"/>
        <end position="133"/>
    </location>
</feature>
<dbReference type="EMBL" id="JAHRHJ020000001">
    <property type="protein sequence ID" value="KAH9328776.1"/>
    <property type="molecule type" value="Genomic_DNA"/>
</dbReference>
<dbReference type="PANTHER" id="PTHR13199">
    <property type="entry name" value="GH03947P"/>
    <property type="match status" value="1"/>
</dbReference>